<dbReference type="SUPFAM" id="SSF54236">
    <property type="entry name" value="Ubiquitin-like"/>
    <property type="match status" value="2"/>
</dbReference>
<dbReference type="CDD" id="cd17039">
    <property type="entry name" value="Ubl_ubiquitin_like"/>
    <property type="match status" value="1"/>
</dbReference>
<dbReference type="Pfam" id="PF00240">
    <property type="entry name" value="ubiquitin"/>
    <property type="match status" value="2"/>
</dbReference>
<evidence type="ECO:0000313" key="3">
    <source>
        <dbReference type="Proteomes" id="UP000649617"/>
    </source>
</evidence>
<dbReference type="AlphaFoldDB" id="A0A812QIQ2"/>
<feature type="domain" description="Ubiquitin-like" evidence="1">
    <location>
        <begin position="80"/>
        <end position="155"/>
    </location>
</feature>
<dbReference type="OrthoDB" id="417868at2759"/>
<comment type="caution">
    <text evidence="2">The sequence shown here is derived from an EMBL/GenBank/DDBJ whole genome shotgun (WGS) entry which is preliminary data.</text>
</comment>
<dbReference type="Gene3D" id="3.10.20.90">
    <property type="entry name" value="Phosphatidylinositol 3-kinase Catalytic Subunit, Chain A, domain 1"/>
    <property type="match status" value="2"/>
</dbReference>
<accession>A0A812QIQ2</accession>
<evidence type="ECO:0000313" key="2">
    <source>
        <dbReference type="EMBL" id="CAE7379574.1"/>
    </source>
</evidence>
<gene>
    <name evidence="2" type="primary">RUB2</name>
    <name evidence="2" type="ORF">SPIL2461_LOCUS9244</name>
</gene>
<dbReference type="PROSITE" id="PS50053">
    <property type="entry name" value="UBIQUITIN_2"/>
    <property type="match status" value="2"/>
</dbReference>
<sequence>MPYEICVKSRQQRILLLTVEETDKIRDLKQDVKAKVEEDEPLYFNGLELADEEATLLEYNIVPDECPGGPVLHLGGCTTFDIECELPTGRQLKEHVTNDTTVAQLKGRITSEAGIPYLCMKLLDGNLELRDPVPLRHYGLAGRTVRVLTRQLYAGPAA</sequence>
<reference evidence="2" key="1">
    <citation type="submission" date="2021-02" db="EMBL/GenBank/DDBJ databases">
        <authorList>
            <person name="Dougan E. K."/>
            <person name="Rhodes N."/>
            <person name="Thang M."/>
            <person name="Chan C."/>
        </authorList>
    </citation>
    <scope>NUCLEOTIDE SEQUENCE</scope>
</reference>
<dbReference type="SMART" id="SM00213">
    <property type="entry name" value="UBQ"/>
    <property type="match status" value="2"/>
</dbReference>
<feature type="domain" description="Ubiquitin-like" evidence="1">
    <location>
        <begin position="3"/>
        <end position="61"/>
    </location>
</feature>
<protein>
    <submittedName>
        <fullName evidence="2">RUB2 protein</fullName>
    </submittedName>
</protein>
<organism evidence="2 3">
    <name type="scientific">Symbiodinium pilosum</name>
    <name type="common">Dinoflagellate</name>
    <dbReference type="NCBI Taxonomy" id="2952"/>
    <lineage>
        <taxon>Eukaryota</taxon>
        <taxon>Sar</taxon>
        <taxon>Alveolata</taxon>
        <taxon>Dinophyceae</taxon>
        <taxon>Suessiales</taxon>
        <taxon>Symbiodiniaceae</taxon>
        <taxon>Symbiodinium</taxon>
    </lineage>
</organism>
<dbReference type="Proteomes" id="UP000649617">
    <property type="component" value="Unassembled WGS sequence"/>
</dbReference>
<dbReference type="EMBL" id="CAJNIZ010015938">
    <property type="protein sequence ID" value="CAE7379574.1"/>
    <property type="molecule type" value="Genomic_DNA"/>
</dbReference>
<evidence type="ECO:0000259" key="1">
    <source>
        <dbReference type="PROSITE" id="PS50053"/>
    </source>
</evidence>
<proteinExistence type="predicted"/>
<dbReference type="InterPro" id="IPR029071">
    <property type="entry name" value="Ubiquitin-like_domsf"/>
</dbReference>
<keyword evidence="3" id="KW-1185">Reference proteome</keyword>
<dbReference type="InterPro" id="IPR000626">
    <property type="entry name" value="Ubiquitin-like_dom"/>
</dbReference>
<name>A0A812QIQ2_SYMPI</name>